<reference evidence="7 8" key="1">
    <citation type="journal article" date="2022" name="Nat. Plants">
        <title>Genomes of leafy and leafless Platanthera orchids illuminate the evolution of mycoheterotrophy.</title>
        <authorList>
            <person name="Li M.H."/>
            <person name="Liu K.W."/>
            <person name="Li Z."/>
            <person name="Lu H.C."/>
            <person name="Ye Q.L."/>
            <person name="Zhang D."/>
            <person name="Wang J.Y."/>
            <person name="Li Y.F."/>
            <person name="Zhong Z.M."/>
            <person name="Liu X."/>
            <person name="Yu X."/>
            <person name="Liu D.K."/>
            <person name="Tu X.D."/>
            <person name="Liu B."/>
            <person name="Hao Y."/>
            <person name="Liao X.Y."/>
            <person name="Jiang Y.T."/>
            <person name="Sun W.H."/>
            <person name="Chen J."/>
            <person name="Chen Y.Q."/>
            <person name="Ai Y."/>
            <person name="Zhai J.W."/>
            <person name="Wu S.S."/>
            <person name="Zhou Z."/>
            <person name="Hsiao Y.Y."/>
            <person name="Wu W.L."/>
            <person name="Chen Y.Y."/>
            <person name="Lin Y.F."/>
            <person name="Hsu J.L."/>
            <person name="Li C.Y."/>
            <person name="Wang Z.W."/>
            <person name="Zhao X."/>
            <person name="Zhong W.Y."/>
            <person name="Ma X.K."/>
            <person name="Ma L."/>
            <person name="Huang J."/>
            <person name="Chen G.Z."/>
            <person name="Huang M.Z."/>
            <person name="Huang L."/>
            <person name="Peng D.H."/>
            <person name="Luo Y.B."/>
            <person name="Zou S.Q."/>
            <person name="Chen S.P."/>
            <person name="Lan S."/>
            <person name="Tsai W.C."/>
            <person name="Van de Peer Y."/>
            <person name="Liu Z.J."/>
        </authorList>
    </citation>
    <scope>NUCLEOTIDE SEQUENCE [LARGE SCALE GENOMIC DNA]</scope>
    <source>
        <strain evidence="7">Lor288</strain>
    </source>
</reference>
<dbReference type="InterPro" id="IPR036640">
    <property type="entry name" value="ABC1_TM_sf"/>
</dbReference>
<dbReference type="SUPFAM" id="SSF52540">
    <property type="entry name" value="P-loop containing nucleoside triphosphate hydrolases"/>
    <property type="match status" value="1"/>
</dbReference>
<protein>
    <submittedName>
        <fullName evidence="7">Multidrug resistance protein</fullName>
    </submittedName>
</protein>
<evidence type="ECO:0000313" key="8">
    <source>
        <dbReference type="Proteomes" id="UP001412067"/>
    </source>
</evidence>
<keyword evidence="2" id="KW-0813">Transport</keyword>
<evidence type="ECO:0000256" key="3">
    <source>
        <dbReference type="ARBA" id="ARBA00022692"/>
    </source>
</evidence>
<dbReference type="PANTHER" id="PTHR43394">
    <property type="entry name" value="ATP-DEPENDENT PERMEASE MDL1, MITOCHONDRIAL"/>
    <property type="match status" value="1"/>
</dbReference>
<keyword evidence="5" id="KW-1133">Transmembrane helix</keyword>
<evidence type="ECO:0000256" key="4">
    <source>
        <dbReference type="ARBA" id="ARBA00022737"/>
    </source>
</evidence>
<dbReference type="EMBL" id="JBBWWR010000011">
    <property type="protein sequence ID" value="KAK8959595.1"/>
    <property type="molecule type" value="Genomic_DNA"/>
</dbReference>
<evidence type="ECO:0000256" key="2">
    <source>
        <dbReference type="ARBA" id="ARBA00022448"/>
    </source>
</evidence>
<dbReference type="Proteomes" id="UP001412067">
    <property type="component" value="Unassembled WGS sequence"/>
</dbReference>
<sequence length="180" mass="19728">MVNHPDPMCLFLEDAPSLLRLVVRQHWSGRAELNANAISDVEVEAAARAANAHEFICGLPKGYEASCGEHGEMLSGGQKQRICGRSILLLDEASSAIDGQSEMIVKEALERLMVGRTTVVVAHKLSTVKNCHAIVVLEKGVVIEKGDHASLMKRRVTGKYYNLERLQRNVQSIGTTKIQP</sequence>
<keyword evidence="6" id="KW-0472">Membrane</keyword>
<gene>
    <name evidence="7" type="ORF">KSP40_PGU017386</name>
</gene>
<comment type="subcellular location">
    <subcellularLocation>
        <location evidence="1">Membrane</location>
        <topology evidence="1">Multi-pass membrane protein</topology>
    </subcellularLocation>
</comment>
<evidence type="ECO:0000313" key="7">
    <source>
        <dbReference type="EMBL" id="KAK8959595.1"/>
    </source>
</evidence>
<keyword evidence="4" id="KW-0677">Repeat</keyword>
<dbReference type="InterPro" id="IPR039421">
    <property type="entry name" value="Type_1_exporter"/>
</dbReference>
<dbReference type="InterPro" id="IPR027417">
    <property type="entry name" value="P-loop_NTPase"/>
</dbReference>
<organism evidence="7 8">
    <name type="scientific">Platanthera guangdongensis</name>
    <dbReference type="NCBI Taxonomy" id="2320717"/>
    <lineage>
        <taxon>Eukaryota</taxon>
        <taxon>Viridiplantae</taxon>
        <taxon>Streptophyta</taxon>
        <taxon>Embryophyta</taxon>
        <taxon>Tracheophyta</taxon>
        <taxon>Spermatophyta</taxon>
        <taxon>Magnoliopsida</taxon>
        <taxon>Liliopsida</taxon>
        <taxon>Asparagales</taxon>
        <taxon>Orchidaceae</taxon>
        <taxon>Orchidoideae</taxon>
        <taxon>Orchideae</taxon>
        <taxon>Orchidinae</taxon>
        <taxon>Platanthera</taxon>
    </lineage>
</organism>
<evidence type="ECO:0000256" key="1">
    <source>
        <dbReference type="ARBA" id="ARBA00004141"/>
    </source>
</evidence>
<proteinExistence type="predicted"/>
<evidence type="ECO:0000256" key="5">
    <source>
        <dbReference type="ARBA" id="ARBA00022989"/>
    </source>
</evidence>
<accession>A0ABR2M6X6</accession>
<dbReference type="PANTHER" id="PTHR43394:SF11">
    <property type="entry name" value="ATP-BINDING CASSETTE TRANSPORTER"/>
    <property type="match status" value="1"/>
</dbReference>
<dbReference type="Gene3D" id="3.40.50.300">
    <property type="entry name" value="P-loop containing nucleotide triphosphate hydrolases"/>
    <property type="match status" value="1"/>
</dbReference>
<comment type="caution">
    <text evidence="7">The sequence shown here is derived from an EMBL/GenBank/DDBJ whole genome shotgun (WGS) entry which is preliminary data.</text>
</comment>
<evidence type="ECO:0000256" key="6">
    <source>
        <dbReference type="ARBA" id="ARBA00023136"/>
    </source>
</evidence>
<keyword evidence="8" id="KW-1185">Reference proteome</keyword>
<name>A0ABR2M6X6_9ASPA</name>
<dbReference type="Gene3D" id="1.20.1560.10">
    <property type="entry name" value="ABC transporter type 1, transmembrane domain"/>
    <property type="match status" value="1"/>
</dbReference>
<keyword evidence="3" id="KW-0812">Transmembrane</keyword>